<gene>
    <name evidence="3" type="primary">LOC117647879</name>
</gene>
<organism evidence="3">
    <name type="scientific">Thrips palmi</name>
    <name type="common">Melon thrips</name>
    <dbReference type="NCBI Taxonomy" id="161013"/>
    <lineage>
        <taxon>Eukaryota</taxon>
        <taxon>Metazoa</taxon>
        <taxon>Ecdysozoa</taxon>
        <taxon>Arthropoda</taxon>
        <taxon>Hexapoda</taxon>
        <taxon>Insecta</taxon>
        <taxon>Pterygota</taxon>
        <taxon>Neoptera</taxon>
        <taxon>Paraneoptera</taxon>
        <taxon>Thysanoptera</taxon>
        <taxon>Terebrantia</taxon>
        <taxon>Thripoidea</taxon>
        <taxon>Thripidae</taxon>
        <taxon>Thrips</taxon>
    </lineage>
</organism>
<protein>
    <submittedName>
        <fullName evidence="3">Uncharacterized protein LOC117647879</fullName>
    </submittedName>
</protein>
<feature type="compositionally biased region" description="Low complexity" evidence="1">
    <location>
        <begin position="91"/>
        <end position="106"/>
    </location>
</feature>
<evidence type="ECO:0000313" key="2">
    <source>
        <dbReference type="Proteomes" id="UP000515158"/>
    </source>
</evidence>
<evidence type="ECO:0000313" key="3">
    <source>
        <dbReference type="RefSeq" id="XP_034245742.1"/>
    </source>
</evidence>
<sequence length="156" mass="17637">MIKHTTMLHCLRLTAKDPQITIAYDFYDWVSKNIQGVTAKWVPKEEVIENEKALLVRFETAFDIDGIKSHHALIPRVPQGPSNETPPAVPHPAASLPSAPSQGPSEQQEEQEEEQEVILQTKIGSGMPPHRFQTQLAGRVGDHCRFRHLWSNVTYH</sequence>
<dbReference type="AlphaFoldDB" id="A0A6P8ZBZ6"/>
<keyword evidence="2" id="KW-1185">Reference proteome</keyword>
<name>A0A6P8ZBZ6_THRPL</name>
<feature type="compositionally biased region" description="Acidic residues" evidence="1">
    <location>
        <begin position="107"/>
        <end position="116"/>
    </location>
</feature>
<dbReference type="RefSeq" id="XP_034245742.1">
    <property type="nucleotide sequence ID" value="XM_034389851.1"/>
</dbReference>
<dbReference type="GeneID" id="117647879"/>
<feature type="region of interest" description="Disordered" evidence="1">
    <location>
        <begin position="73"/>
        <end position="117"/>
    </location>
</feature>
<reference evidence="3" key="1">
    <citation type="submission" date="2025-08" db="UniProtKB">
        <authorList>
            <consortium name="RefSeq"/>
        </authorList>
    </citation>
    <scope>IDENTIFICATION</scope>
    <source>
        <tissue evidence="3">Total insect</tissue>
    </source>
</reference>
<dbReference type="Proteomes" id="UP000515158">
    <property type="component" value="Unplaced"/>
</dbReference>
<dbReference type="KEGG" id="tpal:117647879"/>
<dbReference type="InParanoid" id="A0A6P8ZBZ6"/>
<evidence type="ECO:0000256" key="1">
    <source>
        <dbReference type="SAM" id="MobiDB-lite"/>
    </source>
</evidence>
<accession>A0A6P8ZBZ6</accession>
<proteinExistence type="predicted"/>
<dbReference type="OrthoDB" id="10062343at2759"/>